<evidence type="ECO:0000313" key="2">
    <source>
        <dbReference type="EMBL" id="KAH9324792.1"/>
    </source>
</evidence>
<comment type="caution">
    <text evidence="2">The sequence shown here is derived from an EMBL/GenBank/DDBJ whole genome shotgun (WGS) entry which is preliminary data.</text>
</comment>
<reference evidence="2 3" key="1">
    <citation type="journal article" date="2021" name="Nat. Plants">
        <title>The Taxus genome provides insights into paclitaxel biosynthesis.</title>
        <authorList>
            <person name="Xiong X."/>
            <person name="Gou J."/>
            <person name="Liao Q."/>
            <person name="Li Y."/>
            <person name="Zhou Q."/>
            <person name="Bi G."/>
            <person name="Li C."/>
            <person name="Du R."/>
            <person name="Wang X."/>
            <person name="Sun T."/>
            <person name="Guo L."/>
            <person name="Liang H."/>
            <person name="Lu P."/>
            <person name="Wu Y."/>
            <person name="Zhang Z."/>
            <person name="Ro D.K."/>
            <person name="Shang Y."/>
            <person name="Huang S."/>
            <person name="Yan J."/>
        </authorList>
    </citation>
    <scope>NUCLEOTIDE SEQUENCE [LARGE SCALE GENOMIC DNA]</scope>
    <source>
        <strain evidence="2">Ta-2019</strain>
    </source>
</reference>
<accession>A0AA38GJZ9</accession>
<protein>
    <submittedName>
        <fullName evidence="2">Uncharacterized protein</fullName>
    </submittedName>
</protein>
<proteinExistence type="predicted"/>
<feature type="region of interest" description="Disordered" evidence="1">
    <location>
        <begin position="1"/>
        <end position="58"/>
    </location>
</feature>
<name>A0AA38GJZ9_TAXCH</name>
<organism evidence="2 3">
    <name type="scientific">Taxus chinensis</name>
    <name type="common">Chinese yew</name>
    <name type="synonym">Taxus wallichiana var. chinensis</name>
    <dbReference type="NCBI Taxonomy" id="29808"/>
    <lineage>
        <taxon>Eukaryota</taxon>
        <taxon>Viridiplantae</taxon>
        <taxon>Streptophyta</taxon>
        <taxon>Embryophyta</taxon>
        <taxon>Tracheophyta</taxon>
        <taxon>Spermatophyta</taxon>
        <taxon>Pinopsida</taxon>
        <taxon>Pinidae</taxon>
        <taxon>Conifers II</taxon>
        <taxon>Cupressales</taxon>
        <taxon>Taxaceae</taxon>
        <taxon>Taxus</taxon>
    </lineage>
</organism>
<dbReference type="EMBL" id="JAHRHJ020000002">
    <property type="protein sequence ID" value="KAH9324792.1"/>
    <property type="molecule type" value="Genomic_DNA"/>
</dbReference>
<dbReference type="AlphaFoldDB" id="A0AA38GJZ9"/>
<feature type="non-terminal residue" evidence="2">
    <location>
        <position position="58"/>
    </location>
</feature>
<evidence type="ECO:0000313" key="3">
    <source>
        <dbReference type="Proteomes" id="UP000824469"/>
    </source>
</evidence>
<sequence>IKEEKPEVKEENKDKKLSWADEVENQKSSTDQETTNDDKGKKKEDKLSASNEEFIPQA</sequence>
<dbReference type="Proteomes" id="UP000824469">
    <property type="component" value="Unassembled WGS sequence"/>
</dbReference>
<feature type="non-terminal residue" evidence="2">
    <location>
        <position position="1"/>
    </location>
</feature>
<gene>
    <name evidence="2" type="ORF">KI387_004970</name>
</gene>
<evidence type="ECO:0000256" key="1">
    <source>
        <dbReference type="SAM" id="MobiDB-lite"/>
    </source>
</evidence>
<feature type="compositionally biased region" description="Basic and acidic residues" evidence="1">
    <location>
        <begin position="36"/>
        <end position="47"/>
    </location>
</feature>
<keyword evidence="3" id="KW-1185">Reference proteome</keyword>
<feature type="compositionally biased region" description="Basic and acidic residues" evidence="1">
    <location>
        <begin position="1"/>
        <end position="19"/>
    </location>
</feature>